<keyword evidence="4" id="KW-1185">Reference proteome</keyword>
<dbReference type="EMBL" id="FZNW01000002">
    <property type="protein sequence ID" value="SNR33042.1"/>
    <property type="molecule type" value="Genomic_DNA"/>
</dbReference>
<gene>
    <name evidence="3" type="ORF">SAMN06265360_102186</name>
</gene>
<dbReference type="AlphaFoldDB" id="A0A238VF69"/>
<dbReference type="Proteomes" id="UP000198348">
    <property type="component" value="Unassembled WGS sequence"/>
</dbReference>
<feature type="region of interest" description="Disordered" evidence="1">
    <location>
        <begin position="27"/>
        <end position="49"/>
    </location>
</feature>
<feature type="transmembrane region" description="Helical" evidence="2">
    <location>
        <begin position="6"/>
        <end position="23"/>
    </location>
</feature>
<name>A0A238VF69_9PSEU</name>
<dbReference type="RefSeq" id="WP_176439749.1">
    <property type="nucleotide sequence ID" value="NZ_FZNW01000002.1"/>
</dbReference>
<accession>A0A238VF69</accession>
<keyword evidence="2" id="KW-0472">Membrane</keyword>
<proteinExistence type="predicted"/>
<keyword evidence="2" id="KW-1133">Transmembrane helix</keyword>
<evidence type="ECO:0000256" key="2">
    <source>
        <dbReference type="SAM" id="Phobius"/>
    </source>
</evidence>
<organism evidence="3 4">
    <name type="scientific">Haloechinothrix alba</name>
    <dbReference type="NCBI Taxonomy" id="664784"/>
    <lineage>
        <taxon>Bacteria</taxon>
        <taxon>Bacillati</taxon>
        <taxon>Actinomycetota</taxon>
        <taxon>Actinomycetes</taxon>
        <taxon>Pseudonocardiales</taxon>
        <taxon>Pseudonocardiaceae</taxon>
        <taxon>Haloechinothrix</taxon>
    </lineage>
</organism>
<keyword evidence="2" id="KW-0812">Transmembrane</keyword>
<feature type="compositionally biased region" description="Basic and acidic residues" evidence="1">
    <location>
        <begin position="27"/>
        <end position="39"/>
    </location>
</feature>
<evidence type="ECO:0000313" key="4">
    <source>
        <dbReference type="Proteomes" id="UP000198348"/>
    </source>
</evidence>
<evidence type="ECO:0000313" key="3">
    <source>
        <dbReference type="EMBL" id="SNR33042.1"/>
    </source>
</evidence>
<sequence length="49" mass="5334">MVLEWIAIIGVLVFVAVRVVINLQDRPSTEKSGADEVPRGDLAGSNRNQ</sequence>
<protein>
    <submittedName>
        <fullName evidence="3">Uncharacterized protein</fullName>
    </submittedName>
</protein>
<reference evidence="3 4" key="1">
    <citation type="submission" date="2017-06" db="EMBL/GenBank/DDBJ databases">
        <authorList>
            <person name="Kim H.J."/>
            <person name="Triplett B.A."/>
        </authorList>
    </citation>
    <scope>NUCLEOTIDE SEQUENCE [LARGE SCALE GENOMIC DNA]</scope>
    <source>
        <strain evidence="3 4">DSM 45207</strain>
    </source>
</reference>
<evidence type="ECO:0000256" key="1">
    <source>
        <dbReference type="SAM" id="MobiDB-lite"/>
    </source>
</evidence>